<name>A0A3B0W9Q3_9ZZZZ</name>
<dbReference type="Pfam" id="PF07589">
    <property type="entry name" value="PEP-CTERM"/>
    <property type="match status" value="1"/>
</dbReference>
<accession>A0A3B0W9Q3</accession>
<dbReference type="AlphaFoldDB" id="A0A3B0W9Q3"/>
<protein>
    <recommendedName>
        <fullName evidence="1">Ice-binding protein C-terminal domain-containing protein</fullName>
    </recommendedName>
</protein>
<sequence>MNMQFKSICVALTLVAATLTAQAVPITYDIGSGSAPGFSGSWIHAGTTQTGNSGYYANGAKASLSGVLTLDMDNLASTSGSLSAVGDFGLGNDSWTIDITGGSSGTQLFVGGVTDLLSIDYTLSAAGSGFSTMGTFYFATVDFNDNLADGGPNLITDDQLILWGNNWVNSSGAEDKIAFTNVIGNYALGLDLYGTARDVPVPEPGVLAMLAMGLVGIGVRRRIARS</sequence>
<gene>
    <name evidence="2" type="ORF">MNBD_GAMMA05-483</name>
</gene>
<evidence type="ECO:0000313" key="2">
    <source>
        <dbReference type="EMBL" id="VAW52665.1"/>
    </source>
</evidence>
<feature type="domain" description="Ice-binding protein C-terminal" evidence="1">
    <location>
        <begin position="200"/>
        <end position="222"/>
    </location>
</feature>
<reference evidence="2" key="1">
    <citation type="submission" date="2018-06" db="EMBL/GenBank/DDBJ databases">
        <authorList>
            <person name="Zhirakovskaya E."/>
        </authorList>
    </citation>
    <scope>NUCLEOTIDE SEQUENCE</scope>
</reference>
<proteinExistence type="predicted"/>
<organism evidence="2">
    <name type="scientific">hydrothermal vent metagenome</name>
    <dbReference type="NCBI Taxonomy" id="652676"/>
    <lineage>
        <taxon>unclassified sequences</taxon>
        <taxon>metagenomes</taxon>
        <taxon>ecological metagenomes</taxon>
    </lineage>
</organism>
<dbReference type="EMBL" id="UOFE01000030">
    <property type="protein sequence ID" value="VAW52665.1"/>
    <property type="molecule type" value="Genomic_DNA"/>
</dbReference>
<dbReference type="InterPro" id="IPR013424">
    <property type="entry name" value="Ice-binding_C"/>
</dbReference>
<evidence type="ECO:0000259" key="1">
    <source>
        <dbReference type="Pfam" id="PF07589"/>
    </source>
</evidence>
<dbReference type="NCBIfam" id="TIGR02595">
    <property type="entry name" value="PEP_CTERM"/>
    <property type="match status" value="1"/>
</dbReference>